<evidence type="ECO:0000313" key="11">
    <source>
        <dbReference type="Proteomes" id="UP001496674"/>
    </source>
</evidence>
<sequence length="1055" mass="116208">MKKLLSFLFLFCFTLTVFSQNIQIKGVVLAGEDNSPLIGVNVAVKGTTTGVITDLNGEFTLSAPLKSTLVISYVGYKQQQVVVNDAKPLRIIMIEDSKTLDEVVVVGYGVQKKSVVTAAISKVTSQDLEKTSPTRVEDALKGKVSGVQITKSSGQPGADSKVRIRGIGTVNNSEPLYIVDGMPVDGGIDYLNPVDIQSVEILKDAASAAIYGARAANGVILVTTKSGLSGKTTINYDVSYGWQNPWKKKSILNATEYMTVMNEAAINDGNSPKYTADQIKNAGKGTDWQDETFNYDAPVQSHQVSVNGGTDKVTYFLSLGYFDQEGIVGGNYGKSNFSRWSLRANNTYNIYETNERNFLNKVKVGINLGYSRANSTSIETNSEYGSILGSALAFDPTIPVYATDPAAVLALHPYAVKDKNGNVFSTPPSGFQEIANPVAMLNSPTLGKGNSDKFVSTFWGEINIVNGLKFKSSFGVDLAFWGNDGYTFPYFLATQGKDISQSSVYSNMHRGYTWQVENTLTYTKTFAEKHNLTLLVGQSAKEYKVRELYGDDYDLLETDPSKANIDYAIADREKERVAGGTGGFSSLTLASYFGRLDYNFDERYMFQATVRRDGSSNFGPSHKWGIFPSFSVGWNVTNEAFMENRPEWFNNLKLRGSWGKNGNERIGQFRYTSLMDGGQNYYFGSGNASTMQYGSSPSKISNPDVKWEESEQIDLGFESRFFNNSLTFGFDYFKKKTNGMLMDQPIPAYVGKGAPIANAGDMENWGLEFETGYKLKVNDFIFNVQANASYLQNKLIKLGNASGEAIYEDAGASGVGSYVKGKNNEVYPFFYGFKTNGLIQNQQQADEYNAKYGEKAQPGDVIFQDIAGAVDANGKSIPDGLITDADKTKIGKGMPDWTFGLTLGAEWKGFDLNIFFQGTQGNDIFDFAQRGDITAMNRPSWILDRWIGEGTSNKIPRMTAVNPNRNWRSSDLYIKDGSYVRLKVMQLGYTLPRNLTKKMSIQKLRLFVTGENLLTFTGYDGFDPEIASGNYTTIGIDKGIYPQSRTISVGANISF</sequence>
<name>A0ABN6ZBT8_9BACE</name>
<dbReference type="EMBL" id="AP028055">
    <property type="protein sequence ID" value="BEG99091.1"/>
    <property type="molecule type" value="Genomic_DNA"/>
</dbReference>
<dbReference type="InterPro" id="IPR008969">
    <property type="entry name" value="CarboxyPept-like_regulatory"/>
</dbReference>
<feature type="domain" description="TonB-dependent receptor plug" evidence="9">
    <location>
        <begin position="115"/>
        <end position="219"/>
    </location>
</feature>
<dbReference type="InterPro" id="IPR039426">
    <property type="entry name" value="TonB-dep_rcpt-like"/>
</dbReference>
<dbReference type="PROSITE" id="PS52016">
    <property type="entry name" value="TONB_DEPENDENT_REC_3"/>
    <property type="match status" value="1"/>
</dbReference>
<dbReference type="Gene3D" id="2.170.130.10">
    <property type="entry name" value="TonB-dependent receptor, plug domain"/>
    <property type="match status" value="1"/>
</dbReference>
<feature type="chain" id="PRO_5047357850" evidence="8">
    <location>
        <begin position="20"/>
        <end position="1055"/>
    </location>
</feature>
<dbReference type="InterPro" id="IPR012910">
    <property type="entry name" value="Plug_dom"/>
</dbReference>
<dbReference type="Gene3D" id="2.40.170.20">
    <property type="entry name" value="TonB-dependent receptor, beta-barrel domain"/>
    <property type="match status" value="1"/>
</dbReference>
<keyword evidence="5 7" id="KW-0472">Membrane</keyword>
<dbReference type="InterPro" id="IPR037066">
    <property type="entry name" value="Plug_dom_sf"/>
</dbReference>
<dbReference type="SUPFAM" id="SSF56935">
    <property type="entry name" value="Porins"/>
    <property type="match status" value="1"/>
</dbReference>
<evidence type="ECO:0000256" key="8">
    <source>
        <dbReference type="SAM" id="SignalP"/>
    </source>
</evidence>
<evidence type="ECO:0000256" key="1">
    <source>
        <dbReference type="ARBA" id="ARBA00004571"/>
    </source>
</evidence>
<dbReference type="Proteomes" id="UP001496674">
    <property type="component" value="Chromosome"/>
</dbReference>
<evidence type="ECO:0000256" key="5">
    <source>
        <dbReference type="ARBA" id="ARBA00023136"/>
    </source>
</evidence>
<evidence type="ECO:0000259" key="9">
    <source>
        <dbReference type="Pfam" id="PF07715"/>
    </source>
</evidence>
<comment type="subcellular location">
    <subcellularLocation>
        <location evidence="1 7">Cell outer membrane</location>
        <topology evidence="1 7">Multi-pass membrane protein</topology>
    </subcellularLocation>
</comment>
<dbReference type="RefSeq" id="WP_353334290.1">
    <property type="nucleotide sequence ID" value="NZ_AP028055.1"/>
</dbReference>
<accession>A0ABN6ZBT8</accession>
<protein>
    <submittedName>
        <fullName evidence="10">SusC/RagA family TonB-linked outer membrane protein</fullName>
    </submittedName>
</protein>
<keyword evidence="4 7" id="KW-0812">Transmembrane</keyword>
<dbReference type="SUPFAM" id="SSF49464">
    <property type="entry name" value="Carboxypeptidase regulatory domain-like"/>
    <property type="match status" value="1"/>
</dbReference>
<evidence type="ECO:0000313" key="10">
    <source>
        <dbReference type="EMBL" id="BEG99091.1"/>
    </source>
</evidence>
<dbReference type="InterPro" id="IPR036942">
    <property type="entry name" value="Beta-barrel_TonB_sf"/>
</dbReference>
<proteinExistence type="inferred from homology"/>
<comment type="similarity">
    <text evidence="7">Belongs to the TonB-dependent receptor family.</text>
</comment>
<dbReference type="Pfam" id="PF13715">
    <property type="entry name" value="CarbopepD_reg_2"/>
    <property type="match status" value="1"/>
</dbReference>
<evidence type="ECO:0000256" key="3">
    <source>
        <dbReference type="ARBA" id="ARBA00022452"/>
    </source>
</evidence>
<dbReference type="NCBIfam" id="TIGR04056">
    <property type="entry name" value="OMP_RagA_SusC"/>
    <property type="match status" value="1"/>
</dbReference>
<dbReference type="NCBIfam" id="TIGR04057">
    <property type="entry name" value="SusC_RagA_signa"/>
    <property type="match status" value="1"/>
</dbReference>
<keyword evidence="11" id="KW-1185">Reference proteome</keyword>
<keyword evidence="8" id="KW-0732">Signal</keyword>
<organism evidence="10 11">
    <name type="scientific">Bacteroides sedimenti</name>
    <dbReference type="NCBI Taxonomy" id="2136147"/>
    <lineage>
        <taxon>Bacteria</taxon>
        <taxon>Pseudomonadati</taxon>
        <taxon>Bacteroidota</taxon>
        <taxon>Bacteroidia</taxon>
        <taxon>Bacteroidales</taxon>
        <taxon>Bacteroidaceae</taxon>
        <taxon>Bacteroides</taxon>
    </lineage>
</organism>
<dbReference type="InterPro" id="IPR023997">
    <property type="entry name" value="TonB-dep_OMP_SusC/RagA_CS"/>
</dbReference>
<evidence type="ECO:0000256" key="6">
    <source>
        <dbReference type="ARBA" id="ARBA00023237"/>
    </source>
</evidence>
<dbReference type="Pfam" id="PF07715">
    <property type="entry name" value="Plug"/>
    <property type="match status" value="1"/>
</dbReference>
<dbReference type="Gene3D" id="2.60.40.1120">
    <property type="entry name" value="Carboxypeptidase-like, regulatory domain"/>
    <property type="match status" value="1"/>
</dbReference>
<keyword evidence="6 7" id="KW-0998">Cell outer membrane</keyword>
<feature type="signal peptide" evidence="8">
    <location>
        <begin position="1"/>
        <end position="19"/>
    </location>
</feature>
<evidence type="ECO:0000256" key="2">
    <source>
        <dbReference type="ARBA" id="ARBA00022448"/>
    </source>
</evidence>
<keyword evidence="3 7" id="KW-1134">Transmembrane beta strand</keyword>
<gene>
    <name evidence="10" type="ORF">BSYN_13560</name>
</gene>
<reference evidence="10 11" key="1">
    <citation type="submission" date="2023-04" db="EMBL/GenBank/DDBJ databases">
        <title>Draft genome sequence of acteroides sedimenti strain YN3PY1.</title>
        <authorList>
            <person name="Yoshida N."/>
        </authorList>
    </citation>
    <scope>NUCLEOTIDE SEQUENCE [LARGE SCALE GENOMIC DNA]</scope>
    <source>
        <strain evidence="10 11">YN3PY1</strain>
    </source>
</reference>
<dbReference type="InterPro" id="IPR023996">
    <property type="entry name" value="TonB-dep_OMP_SusC/RagA"/>
</dbReference>
<keyword evidence="2 7" id="KW-0813">Transport</keyword>
<evidence type="ECO:0000256" key="7">
    <source>
        <dbReference type="PROSITE-ProRule" id="PRU01360"/>
    </source>
</evidence>
<evidence type="ECO:0000256" key="4">
    <source>
        <dbReference type="ARBA" id="ARBA00022692"/>
    </source>
</evidence>